<dbReference type="InterPro" id="IPR009061">
    <property type="entry name" value="DNA-bd_dom_put_sf"/>
</dbReference>
<dbReference type="SUPFAM" id="SSF46955">
    <property type="entry name" value="Putative DNA-binding domain"/>
    <property type="match status" value="1"/>
</dbReference>
<gene>
    <name evidence="5" type="ORF">F0U47_00755</name>
</gene>
<keyword evidence="3" id="KW-0804">Transcription</keyword>
<name>A0A5B1M7T6_9ACTN</name>
<comment type="caution">
    <text evidence="5">The sequence shown here is derived from an EMBL/GenBank/DDBJ whole genome shotgun (WGS) entry which is preliminary data.</text>
</comment>
<evidence type="ECO:0000259" key="4">
    <source>
        <dbReference type="PROSITE" id="PS50937"/>
    </source>
</evidence>
<organism evidence="5 6">
    <name type="scientific">Nocardioides antri</name>
    <dbReference type="NCBI Taxonomy" id="2607659"/>
    <lineage>
        <taxon>Bacteria</taxon>
        <taxon>Bacillati</taxon>
        <taxon>Actinomycetota</taxon>
        <taxon>Actinomycetes</taxon>
        <taxon>Propionibacteriales</taxon>
        <taxon>Nocardioidaceae</taxon>
        <taxon>Nocardioides</taxon>
    </lineage>
</organism>
<reference evidence="5 6" key="2">
    <citation type="submission" date="2019-09" db="EMBL/GenBank/DDBJ databases">
        <authorList>
            <person name="Jin C."/>
        </authorList>
    </citation>
    <scope>NUCLEOTIDE SEQUENCE [LARGE SCALE GENOMIC DNA]</scope>
    <source>
        <strain evidence="5 6">BN140041</strain>
    </source>
</reference>
<dbReference type="InterPro" id="IPR000551">
    <property type="entry name" value="MerR-type_HTH_dom"/>
</dbReference>
<dbReference type="InterPro" id="IPR047057">
    <property type="entry name" value="MerR_fam"/>
</dbReference>
<dbReference type="GO" id="GO:0003700">
    <property type="term" value="F:DNA-binding transcription factor activity"/>
    <property type="evidence" value="ECO:0007669"/>
    <property type="project" value="InterPro"/>
</dbReference>
<sequence length="133" mass="14981">MRIGELAARAGTSPSTIRFYERRGLLPEPARTSAGYRQYGEEALGRIAFIQSGQAVGLTLAELREIIDFRARGVSPCRHVTRLIEDRERQVAQRIAELEVLGAELRRLSARARQLDPRECSPDEICQVLPHRS</sequence>
<proteinExistence type="predicted"/>
<dbReference type="PANTHER" id="PTHR30204:SF94">
    <property type="entry name" value="HEAVY METAL-DEPENDENT TRANSCRIPTIONAL REGULATOR HI_0293-RELATED"/>
    <property type="match status" value="1"/>
</dbReference>
<evidence type="ECO:0000256" key="1">
    <source>
        <dbReference type="ARBA" id="ARBA00023015"/>
    </source>
</evidence>
<dbReference type="AlphaFoldDB" id="A0A5B1M7T6"/>
<accession>A0A5B1M7T6</accession>
<evidence type="ECO:0000256" key="2">
    <source>
        <dbReference type="ARBA" id="ARBA00023125"/>
    </source>
</evidence>
<evidence type="ECO:0000256" key="3">
    <source>
        <dbReference type="ARBA" id="ARBA00023163"/>
    </source>
</evidence>
<dbReference type="SMART" id="SM00422">
    <property type="entry name" value="HTH_MERR"/>
    <property type="match status" value="1"/>
</dbReference>
<dbReference type="EMBL" id="VUJW01000001">
    <property type="protein sequence ID" value="KAA1428784.1"/>
    <property type="molecule type" value="Genomic_DNA"/>
</dbReference>
<feature type="domain" description="HTH merR-type" evidence="4">
    <location>
        <begin position="1"/>
        <end position="69"/>
    </location>
</feature>
<dbReference type="CDD" id="cd04770">
    <property type="entry name" value="HTH_HMRTR"/>
    <property type="match status" value="1"/>
</dbReference>
<dbReference type="PROSITE" id="PS50937">
    <property type="entry name" value="HTH_MERR_2"/>
    <property type="match status" value="1"/>
</dbReference>
<keyword evidence="6" id="KW-1185">Reference proteome</keyword>
<dbReference type="Gene3D" id="1.10.1660.10">
    <property type="match status" value="1"/>
</dbReference>
<dbReference type="PANTHER" id="PTHR30204">
    <property type="entry name" value="REDOX-CYCLING DRUG-SENSING TRANSCRIPTIONAL ACTIVATOR SOXR"/>
    <property type="match status" value="1"/>
</dbReference>
<dbReference type="GO" id="GO:0003677">
    <property type="term" value="F:DNA binding"/>
    <property type="evidence" value="ECO:0007669"/>
    <property type="project" value="UniProtKB-KW"/>
</dbReference>
<evidence type="ECO:0000313" key="6">
    <source>
        <dbReference type="Proteomes" id="UP000324351"/>
    </source>
</evidence>
<protein>
    <submittedName>
        <fullName evidence="5">Heavy metal-responsive transcriptional regulator</fullName>
    </submittedName>
</protein>
<keyword evidence="2" id="KW-0238">DNA-binding</keyword>
<keyword evidence="1" id="KW-0805">Transcription regulation</keyword>
<dbReference type="Pfam" id="PF13411">
    <property type="entry name" value="MerR_1"/>
    <property type="match status" value="1"/>
</dbReference>
<reference evidence="5 6" key="1">
    <citation type="submission" date="2019-09" db="EMBL/GenBank/DDBJ databases">
        <title>Nocardioides panacisoli sp. nov., isolated from the soil of a ginseng field.</title>
        <authorList>
            <person name="Cho C."/>
        </authorList>
    </citation>
    <scope>NUCLEOTIDE SEQUENCE [LARGE SCALE GENOMIC DNA]</scope>
    <source>
        <strain evidence="5 6">BN140041</strain>
    </source>
</reference>
<dbReference type="Proteomes" id="UP000324351">
    <property type="component" value="Unassembled WGS sequence"/>
</dbReference>
<dbReference type="RefSeq" id="WP_149748407.1">
    <property type="nucleotide sequence ID" value="NZ_VUJW01000001.1"/>
</dbReference>
<evidence type="ECO:0000313" key="5">
    <source>
        <dbReference type="EMBL" id="KAA1428784.1"/>
    </source>
</evidence>
<dbReference type="PRINTS" id="PR00040">
    <property type="entry name" value="HTHMERR"/>
</dbReference>